<proteinExistence type="predicted"/>
<evidence type="ECO:0000313" key="1">
    <source>
        <dbReference type="EMBL" id="NWJ44085.1"/>
    </source>
</evidence>
<evidence type="ECO:0000313" key="2">
    <source>
        <dbReference type="Proteomes" id="UP000523105"/>
    </source>
</evidence>
<dbReference type="Pfam" id="PF16724">
    <property type="entry name" value="T4-gp15_tss"/>
    <property type="match status" value="1"/>
</dbReference>
<dbReference type="Proteomes" id="UP000523105">
    <property type="component" value="Unassembled WGS sequence"/>
</dbReference>
<dbReference type="InterPro" id="IPR038553">
    <property type="entry name" value="T4-gp15_tss_sf"/>
</dbReference>
<accession>A0A7K4MR88</accession>
<comment type="caution">
    <text evidence="1">The sequence shown here is derived from an EMBL/GenBank/DDBJ whole genome shotgun (WGS) entry which is preliminary data.</text>
</comment>
<dbReference type="EMBL" id="JACASV010000108">
    <property type="protein sequence ID" value="NWJ44085.1"/>
    <property type="molecule type" value="Genomic_DNA"/>
</dbReference>
<reference evidence="1 2" key="1">
    <citation type="journal article" date="2019" name="Environ. Microbiol.">
        <title>Genomics insights into ecotype formation of ammonia-oxidizing archaea in the deep ocean.</title>
        <authorList>
            <person name="Wang Y."/>
            <person name="Huang J.M."/>
            <person name="Cui G.J."/>
            <person name="Nunoura T."/>
            <person name="Takaki Y."/>
            <person name="Li W.L."/>
            <person name="Li J."/>
            <person name="Gao Z.M."/>
            <person name="Takai K."/>
            <person name="Zhang A.Q."/>
            <person name="Stepanauskas R."/>
        </authorList>
    </citation>
    <scope>NUCLEOTIDE SEQUENCE [LARGE SCALE GENOMIC DNA]</scope>
    <source>
        <strain evidence="1 2">L15b</strain>
    </source>
</reference>
<feature type="non-terminal residue" evidence="1">
    <location>
        <position position="179"/>
    </location>
</feature>
<name>A0A7K4MR88_9ARCH</name>
<dbReference type="AlphaFoldDB" id="A0A7K4MR88"/>
<organism evidence="1 2">
    <name type="scientific">Marine Group I thaumarchaeote</name>
    <dbReference type="NCBI Taxonomy" id="2511932"/>
    <lineage>
        <taxon>Archaea</taxon>
        <taxon>Nitrososphaerota</taxon>
        <taxon>Marine Group I</taxon>
    </lineage>
</organism>
<protein>
    <submittedName>
        <fullName evidence="1">Tail sheath stabilizer and completion protein</fullName>
    </submittedName>
</protein>
<dbReference type="Gene3D" id="3.30.2000.40">
    <property type="entry name" value="Myoviridae tail sheath stabiliser"/>
    <property type="match status" value="1"/>
</dbReference>
<gene>
    <name evidence="1" type="ORF">HX837_07800</name>
</gene>
<dbReference type="InterPro" id="IPR031997">
    <property type="entry name" value="T4-gp15_tss"/>
</dbReference>
<sequence>MFGEHFYHKQIRNTVIAFGTIFNNIHIKRLDSSGNPLQSLKVPLSYSPREKFIARLEQQTSLTGSDSSVAITLPRMAFDITSYAYDPTRKLNKNQKVGVVTTNEDTTKLNAQYSPVPYDVGFELNIFTATSDDGLQIIEQILPYFQPDYPVTIIESTTMDTKRDKPFILESVNNENNYA</sequence>